<dbReference type="GO" id="GO:0005886">
    <property type="term" value="C:plasma membrane"/>
    <property type="evidence" value="ECO:0007669"/>
    <property type="project" value="TreeGrafter"/>
</dbReference>
<keyword evidence="3" id="KW-0812">Transmembrane</keyword>
<name>A0A5E4F7B3_PRUDU</name>
<protein>
    <submittedName>
        <fullName evidence="4">PREDICTED: YLS9</fullName>
    </submittedName>
</protein>
<sequence>MASTSSVMEIPISKHANAERSAKVPLLPVSHNPYSKSHVPTRCNDKVSSVPIIAKFTLVIFLSLVALAIVVFLPLIRKELTFGPQAPVVELTALTIHKFNVSETNLTAEWDVKLKIGNPNLVSQIWFDRIEGFVLYEDRTLAIEQVEPFGLPMKTKNQVRLRLRMVNWEGDQPALKQGMLKKMKRDRKLGGVRFSVQMAIWATYRSVWGRSAQRVIMNPQCLDLHVAFVPGATAIGFGILIGDVPRRCYVPMLAE</sequence>
<dbReference type="PANTHER" id="PTHR31234:SF2">
    <property type="entry name" value="OS05G0199100 PROTEIN"/>
    <property type="match status" value="1"/>
</dbReference>
<evidence type="ECO:0000313" key="4">
    <source>
        <dbReference type="EMBL" id="VVA23964.1"/>
    </source>
</evidence>
<evidence type="ECO:0000313" key="5">
    <source>
        <dbReference type="Proteomes" id="UP000327085"/>
    </source>
</evidence>
<proteinExistence type="predicted"/>
<organism evidence="4 5">
    <name type="scientific">Prunus dulcis</name>
    <name type="common">Almond</name>
    <name type="synonym">Amygdalus dulcis</name>
    <dbReference type="NCBI Taxonomy" id="3755"/>
    <lineage>
        <taxon>Eukaryota</taxon>
        <taxon>Viridiplantae</taxon>
        <taxon>Streptophyta</taxon>
        <taxon>Embryophyta</taxon>
        <taxon>Tracheophyta</taxon>
        <taxon>Spermatophyta</taxon>
        <taxon>Magnoliopsida</taxon>
        <taxon>eudicotyledons</taxon>
        <taxon>Gunneridae</taxon>
        <taxon>Pentapetalae</taxon>
        <taxon>rosids</taxon>
        <taxon>fabids</taxon>
        <taxon>Rosales</taxon>
        <taxon>Rosaceae</taxon>
        <taxon>Amygdaloideae</taxon>
        <taxon>Amygdaleae</taxon>
        <taxon>Prunus</taxon>
    </lineage>
</organism>
<evidence type="ECO:0000256" key="2">
    <source>
        <dbReference type="ARBA" id="ARBA00023136"/>
    </source>
</evidence>
<feature type="transmembrane region" description="Helical" evidence="3">
    <location>
        <begin position="52"/>
        <end position="76"/>
    </location>
</feature>
<dbReference type="InterPro" id="IPR044839">
    <property type="entry name" value="NDR1-like"/>
</dbReference>
<dbReference type="AlphaFoldDB" id="A0A5E4F7B3"/>
<dbReference type="GO" id="GO:0098542">
    <property type="term" value="P:defense response to other organism"/>
    <property type="evidence" value="ECO:0007669"/>
    <property type="project" value="InterPro"/>
</dbReference>
<dbReference type="InParanoid" id="A0A5E4F7B3"/>
<dbReference type="OMA" id="IYYGETW"/>
<dbReference type="PANTHER" id="PTHR31234">
    <property type="entry name" value="LATE EMBRYOGENESIS ABUNDANT (LEA) HYDROXYPROLINE-RICH GLYCOPROTEIN FAMILY"/>
    <property type="match status" value="1"/>
</dbReference>
<gene>
    <name evidence="4" type="ORF">ALMOND_2B020991</name>
</gene>
<keyword evidence="3" id="KW-1133">Transmembrane helix</keyword>
<comment type="subcellular location">
    <subcellularLocation>
        <location evidence="1">Membrane</location>
    </subcellularLocation>
</comment>
<reference evidence="5" key="1">
    <citation type="journal article" date="2020" name="Plant J.">
        <title>Transposons played a major role in the diversification between the closely related almond and peach genomes: results from the almond genome sequence.</title>
        <authorList>
            <person name="Alioto T."/>
            <person name="Alexiou K.G."/>
            <person name="Bardil A."/>
            <person name="Barteri F."/>
            <person name="Castanera R."/>
            <person name="Cruz F."/>
            <person name="Dhingra A."/>
            <person name="Duval H."/>
            <person name="Fernandez I Marti A."/>
            <person name="Frias L."/>
            <person name="Galan B."/>
            <person name="Garcia J.L."/>
            <person name="Howad W."/>
            <person name="Gomez-Garrido J."/>
            <person name="Gut M."/>
            <person name="Julca I."/>
            <person name="Morata J."/>
            <person name="Puigdomenech P."/>
            <person name="Ribeca P."/>
            <person name="Rubio Cabetas M.J."/>
            <person name="Vlasova A."/>
            <person name="Wirthensohn M."/>
            <person name="Garcia-Mas J."/>
            <person name="Gabaldon T."/>
            <person name="Casacuberta J.M."/>
            <person name="Arus P."/>
        </authorList>
    </citation>
    <scope>NUCLEOTIDE SEQUENCE [LARGE SCALE GENOMIC DNA]</scope>
    <source>
        <strain evidence="5">cv. Texas</strain>
    </source>
</reference>
<accession>A0A5E4F7B3</accession>
<dbReference type="EMBL" id="CABIKO010000076">
    <property type="protein sequence ID" value="VVA23964.1"/>
    <property type="molecule type" value="Genomic_DNA"/>
</dbReference>
<evidence type="ECO:0000256" key="1">
    <source>
        <dbReference type="ARBA" id="ARBA00004370"/>
    </source>
</evidence>
<dbReference type="Gramene" id="VVA23964">
    <property type="protein sequence ID" value="VVA23964"/>
    <property type="gene ID" value="Prudul26B020991"/>
</dbReference>
<dbReference type="Proteomes" id="UP000327085">
    <property type="component" value="Chromosome 7"/>
</dbReference>
<evidence type="ECO:0000256" key="3">
    <source>
        <dbReference type="SAM" id="Phobius"/>
    </source>
</evidence>
<keyword evidence="2 3" id="KW-0472">Membrane</keyword>